<dbReference type="Gene3D" id="3.30.70.270">
    <property type="match status" value="1"/>
</dbReference>
<dbReference type="RefSeq" id="WP_126462956.1">
    <property type="nucleotide sequence ID" value="NZ_AP018721.1"/>
</dbReference>
<organism evidence="7 8">
    <name type="scientific">Sulfuritortus calidifontis</name>
    <dbReference type="NCBI Taxonomy" id="1914471"/>
    <lineage>
        <taxon>Bacteria</taxon>
        <taxon>Pseudomonadati</taxon>
        <taxon>Pseudomonadota</taxon>
        <taxon>Betaproteobacteria</taxon>
        <taxon>Nitrosomonadales</taxon>
        <taxon>Thiobacillaceae</taxon>
        <taxon>Sulfuritortus</taxon>
    </lineage>
</organism>
<dbReference type="Gene3D" id="3.20.20.450">
    <property type="entry name" value="EAL domain"/>
    <property type="match status" value="1"/>
</dbReference>
<dbReference type="GO" id="GO:0071111">
    <property type="term" value="F:cyclic-guanylate-specific phosphodiesterase activity"/>
    <property type="evidence" value="ECO:0007669"/>
    <property type="project" value="UniProtKB-EC"/>
</dbReference>
<dbReference type="Proteomes" id="UP000295135">
    <property type="component" value="Unassembled WGS sequence"/>
</dbReference>
<dbReference type="NCBIfam" id="TIGR00254">
    <property type="entry name" value="GGDEF"/>
    <property type="match status" value="1"/>
</dbReference>
<name>A0A4R3JS75_9PROT</name>
<dbReference type="PANTHER" id="PTHR44757:SF2">
    <property type="entry name" value="BIOFILM ARCHITECTURE MAINTENANCE PROTEIN MBAA"/>
    <property type="match status" value="1"/>
</dbReference>
<dbReference type="NCBIfam" id="TIGR00229">
    <property type="entry name" value="sensory_box"/>
    <property type="match status" value="1"/>
</dbReference>
<dbReference type="PROSITE" id="PS50883">
    <property type="entry name" value="EAL"/>
    <property type="match status" value="1"/>
</dbReference>
<dbReference type="GO" id="GO:0006355">
    <property type="term" value="P:regulation of DNA-templated transcription"/>
    <property type="evidence" value="ECO:0007669"/>
    <property type="project" value="InterPro"/>
</dbReference>
<dbReference type="AlphaFoldDB" id="A0A4R3JS75"/>
<dbReference type="SMART" id="SM00267">
    <property type="entry name" value="GGDEF"/>
    <property type="match status" value="1"/>
</dbReference>
<dbReference type="Pfam" id="PF00990">
    <property type="entry name" value="GGDEF"/>
    <property type="match status" value="1"/>
</dbReference>
<dbReference type="InterPro" id="IPR001789">
    <property type="entry name" value="Sig_transdc_resp-reg_receiver"/>
</dbReference>
<dbReference type="Pfam" id="PF00563">
    <property type="entry name" value="EAL"/>
    <property type="match status" value="1"/>
</dbReference>
<dbReference type="Pfam" id="PF00989">
    <property type="entry name" value="PAS"/>
    <property type="match status" value="1"/>
</dbReference>
<feature type="domain" description="EAL" evidence="5">
    <location>
        <begin position="461"/>
        <end position="715"/>
    </location>
</feature>
<dbReference type="InterPro" id="IPR035919">
    <property type="entry name" value="EAL_sf"/>
</dbReference>
<dbReference type="SUPFAM" id="SSF55073">
    <property type="entry name" value="Nucleotide cyclase"/>
    <property type="match status" value="1"/>
</dbReference>
<dbReference type="InterPro" id="IPR000014">
    <property type="entry name" value="PAS"/>
</dbReference>
<evidence type="ECO:0000259" key="5">
    <source>
        <dbReference type="PROSITE" id="PS50883"/>
    </source>
</evidence>
<keyword evidence="2" id="KW-0597">Phosphoprotein</keyword>
<feature type="domain" description="PAS" evidence="4">
    <location>
        <begin position="149"/>
        <end position="219"/>
    </location>
</feature>
<gene>
    <name evidence="7" type="ORF">EDC61_11833</name>
</gene>
<dbReference type="OrthoDB" id="9813903at2"/>
<proteinExistence type="predicted"/>
<keyword evidence="8" id="KW-1185">Reference proteome</keyword>
<dbReference type="EMBL" id="SLZY01000018">
    <property type="protein sequence ID" value="TCS70019.1"/>
    <property type="molecule type" value="Genomic_DNA"/>
</dbReference>
<dbReference type="InterPro" id="IPR000160">
    <property type="entry name" value="GGDEF_dom"/>
</dbReference>
<dbReference type="SMART" id="SM00448">
    <property type="entry name" value="REC"/>
    <property type="match status" value="1"/>
</dbReference>
<dbReference type="CDD" id="cd01949">
    <property type="entry name" value="GGDEF"/>
    <property type="match status" value="1"/>
</dbReference>
<dbReference type="PANTHER" id="PTHR44757">
    <property type="entry name" value="DIGUANYLATE CYCLASE DGCP"/>
    <property type="match status" value="1"/>
</dbReference>
<protein>
    <submittedName>
        <fullName evidence="7">Response regulator receiver modulated diguanylate cyclase/phosphodiesterase with PAS/PAC sensor</fullName>
    </submittedName>
</protein>
<dbReference type="SMART" id="SM00052">
    <property type="entry name" value="EAL"/>
    <property type="match status" value="1"/>
</dbReference>
<dbReference type="SUPFAM" id="SSF55785">
    <property type="entry name" value="PYP-like sensor domain (PAS domain)"/>
    <property type="match status" value="1"/>
</dbReference>
<dbReference type="FunFam" id="3.30.70.270:FF:000001">
    <property type="entry name" value="Diguanylate cyclase domain protein"/>
    <property type="match status" value="1"/>
</dbReference>
<dbReference type="CDD" id="cd00130">
    <property type="entry name" value="PAS"/>
    <property type="match status" value="1"/>
</dbReference>
<evidence type="ECO:0000259" key="6">
    <source>
        <dbReference type="PROSITE" id="PS50887"/>
    </source>
</evidence>
<dbReference type="GO" id="GO:0000160">
    <property type="term" value="P:phosphorelay signal transduction system"/>
    <property type="evidence" value="ECO:0007669"/>
    <property type="project" value="InterPro"/>
</dbReference>
<evidence type="ECO:0000313" key="7">
    <source>
        <dbReference type="EMBL" id="TCS70019.1"/>
    </source>
</evidence>
<comment type="caution">
    <text evidence="7">The sequence shown here is derived from an EMBL/GenBank/DDBJ whole genome shotgun (WGS) entry which is preliminary data.</text>
</comment>
<dbReference type="InterPro" id="IPR035965">
    <property type="entry name" value="PAS-like_dom_sf"/>
</dbReference>
<dbReference type="SUPFAM" id="SSF52172">
    <property type="entry name" value="CheY-like"/>
    <property type="match status" value="1"/>
</dbReference>
<dbReference type="InterPro" id="IPR011006">
    <property type="entry name" value="CheY-like_superfamily"/>
</dbReference>
<dbReference type="InterPro" id="IPR043128">
    <property type="entry name" value="Rev_trsase/Diguanyl_cyclase"/>
</dbReference>
<evidence type="ECO:0000256" key="1">
    <source>
        <dbReference type="ARBA" id="ARBA00051114"/>
    </source>
</evidence>
<dbReference type="SUPFAM" id="SSF141868">
    <property type="entry name" value="EAL domain-like"/>
    <property type="match status" value="1"/>
</dbReference>
<dbReference type="InterPro" id="IPR029787">
    <property type="entry name" value="Nucleotide_cyclase"/>
</dbReference>
<dbReference type="InterPro" id="IPR001633">
    <property type="entry name" value="EAL_dom"/>
</dbReference>
<dbReference type="Gene3D" id="3.30.450.20">
    <property type="entry name" value="PAS domain"/>
    <property type="match status" value="1"/>
</dbReference>
<evidence type="ECO:0000313" key="8">
    <source>
        <dbReference type="Proteomes" id="UP000295135"/>
    </source>
</evidence>
<evidence type="ECO:0000259" key="4">
    <source>
        <dbReference type="PROSITE" id="PS50112"/>
    </source>
</evidence>
<feature type="modified residue" description="4-aspartylphosphate" evidence="2">
    <location>
        <position position="65"/>
    </location>
</feature>
<dbReference type="CDD" id="cd01948">
    <property type="entry name" value="EAL"/>
    <property type="match status" value="1"/>
</dbReference>
<dbReference type="InterPro" id="IPR013767">
    <property type="entry name" value="PAS_fold"/>
</dbReference>
<dbReference type="Pfam" id="PF00072">
    <property type="entry name" value="Response_reg"/>
    <property type="match status" value="1"/>
</dbReference>
<evidence type="ECO:0000256" key="2">
    <source>
        <dbReference type="PROSITE-ProRule" id="PRU00169"/>
    </source>
</evidence>
<dbReference type="PROSITE" id="PS50112">
    <property type="entry name" value="PAS"/>
    <property type="match status" value="1"/>
</dbReference>
<evidence type="ECO:0000259" key="3">
    <source>
        <dbReference type="PROSITE" id="PS50110"/>
    </source>
</evidence>
<dbReference type="PROSITE" id="PS50887">
    <property type="entry name" value="GGDEF"/>
    <property type="match status" value="1"/>
</dbReference>
<feature type="domain" description="Response regulatory" evidence="3">
    <location>
        <begin position="16"/>
        <end position="130"/>
    </location>
</feature>
<dbReference type="PROSITE" id="PS50110">
    <property type="entry name" value="RESPONSE_REGULATORY"/>
    <property type="match status" value="1"/>
</dbReference>
<comment type="catalytic activity">
    <reaction evidence="1">
        <text>3',3'-c-di-GMP + H2O = 5'-phosphoguanylyl(3'-&gt;5')guanosine + H(+)</text>
        <dbReference type="Rhea" id="RHEA:24902"/>
        <dbReference type="ChEBI" id="CHEBI:15377"/>
        <dbReference type="ChEBI" id="CHEBI:15378"/>
        <dbReference type="ChEBI" id="CHEBI:58754"/>
        <dbReference type="ChEBI" id="CHEBI:58805"/>
        <dbReference type="EC" id="3.1.4.52"/>
    </reaction>
    <physiologicalReaction direction="left-to-right" evidence="1">
        <dbReference type="Rhea" id="RHEA:24903"/>
    </physiologicalReaction>
</comment>
<sequence length="716" mass="80503">MSYSFDDHSVPPHSIRALIVEDEQLCLEATRLLVGQHFTTVDAAETGAAAYARLEAQAYDVVFLDLMLPDASGHEVMEFVRSRHPDTLIIVVSGDSSIEAAIKSLRGGAYDYLRKPYRPEELIKSVRNAVQKLKLRHDNLHYQHRLQQSEQLHRLLVNLSPDLIYTLDTEGRFTYLNDSIGTMLGYAAGELIGQHYSRIVHNEDLELARYRVNERRREGRATRDLELRFTRKEGTASGSNDLPHIVAELSSMGLYRPRPDGSEEFIGSYGVARDISARKQAEATINFQAYHDQLTGLPNRALFRDRLNQALAQAKRQNGLLAVMFLDMDRFKNINDTLGHLIGDSLLQAVGQRIRACLREGDTLARVGGDEFMLLLPSIRARDNAALIASKIRQALQAPFNIEGHELFVTMSIGIAVYPDDGDCMETLTKHADIALYHTKDKGRDGYHFFLHDLNTHLNGRMTMETDLRRGLQREEFEVFYQPQYEVASRRIIGMEALVRWRHPERGMVSPGEFIPIAEDTGLITPLSEQVLQHVCRQTRLWHEMGLPRVSVAVNLSANQIEQPEFVERFMATLLAHRVPVSAIGIEITESMLMRDLEGTIGKLKQLSKLGIEISIDDFGTGYSSLSYLNRLPIDTIKIDKSFVHDIRPSNNGTSIVAGIAAMTRGLNLNLIAEGVETEAQFEYLERIGCHACQGYYLSHPLDASTATRVLGAQAL</sequence>
<dbReference type="CDD" id="cd00156">
    <property type="entry name" value="REC"/>
    <property type="match status" value="1"/>
</dbReference>
<dbReference type="FunFam" id="3.20.20.450:FF:000001">
    <property type="entry name" value="Cyclic di-GMP phosphodiesterase yahA"/>
    <property type="match status" value="1"/>
</dbReference>
<reference evidence="7 8" key="1">
    <citation type="submission" date="2019-03" db="EMBL/GenBank/DDBJ databases">
        <title>Genomic Encyclopedia of Type Strains, Phase IV (KMG-IV): sequencing the most valuable type-strain genomes for metagenomic binning, comparative biology and taxonomic classification.</title>
        <authorList>
            <person name="Goeker M."/>
        </authorList>
    </citation>
    <scope>NUCLEOTIDE SEQUENCE [LARGE SCALE GENOMIC DNA]</scope>
    <source>
        <strain evidence="7 8">DSM 103923</strain>
    </source>
</reference>
<dbReference type="InterPro" id="IPR052155">
    <property type="entry name" value="Biofilm_reg_signaling"/>
</dbReference>
<dbReference type="Gene3D" id="3.40.50.2300">
    <property type="match status" value="1"/>
</dbReference>
<feature type="domain" description="GGDEF" evidence="6">
    <location>
        <begin position="319"/>
        <end position="452"/>
    </location>
</feature>
<accession>A0A4R3JS75</accession>
<dbReference type="GO" id="GO:0071732">
    <property type="term" value="P:cellular response to nitric oxide"/>
    <property type="evidence" value="ECO:0007669"/>
    <property type="project" value="UniProtKB-ARBA"/>
</dbReference>
<dbReference type="SMART" id="SM00091">
    <property type="entry name" value="PAS"/>
    <property type="match status" value="1"/>
</dbReference>